<evidence type="ECO:0000313" key="2">
    <source>
        <dbReference type="Proteomes" id="UP000298493"/>
    </source>
</evidence>
<dbReference type="Proteomes" id="UP000298493">
    <property type="component" value="Unassembled WGS sequence"/>
</dbReference>
<gene>
    <name evidence="1" type="ORF">E6O75_ATG06245</name>
</gene>
<evidence type="ECO:0000313" key="1">
    <source>
        <dbReference type="EMBL" id="TID19124.1"/>
    </source>
</evidence>
<reference evidence="1 2" key="1">
    <citation type="submission" date="2019-04" db="EMBL/GenBank/DDBJ databases">
        <title>High contiguity whole genome sequence and gene annotation resource for two Venturia nashicola isolates.</title>
        <authorList>
            <person name="Prokchorchik M."/>
            <person name="Won K."/>
            <person name="Lee Y."/>
            <person name="Choi E.D."/>
            <person name="Segonzac C."/>
            <person name="Sohn K.H."/>
        </authorList>
    </citation>
    <scope>NUCLEOTIDE SEQUENCE [LARGE SCALE GENOMIC DNA]</scope>
    <source>
        <strain evidence="1 2">PRI2</strain>
    </source>
</reference>
<keyword evidence="2" id="KW-1185">Reference proteome</keyword>
<accession>A0A4Z1NW09</accession>
<dbReference type="EMBL" id="SNSC02000013">
    <property type="protein sequence ID" value="TID19124.1"/>
    <property type="molecule type" value="Genomic_DNA"/>
</dbReference>
<proteinExistence type="predicted"/>
<name>A0A4Z1NW09_9PEZI</name>
<organism evidence="1 2">
    <name type="scientific">Venturia nashicola</name>
    <dbReference type="NCBI Taxonomy" id="86259"/>
    <lineage>
        <taxon>Eukaryota</taxon>
        <taxon>Fungi</taxon>
        <taxon>Dikarya</taxon>
        <taxon>Ascomycota</taxon>
        <taxon>Pezizomycotina</taxon>
        <taxon>Dothideomycetes</taxon>
        <taxon>Pleosporomycetidae</taxon>
        <taxon>Venturiales</taxon>
        <taxon>Venturiaceae</taxon>
        <taxon>Venturia</taxon>
    </lineage>
</organism>
<comment type="caution">
    <text evidence="1">The sequence shown here is derived from an EMBL/GenBank/DDBJ whole genome shotgun (WGS) entry which is preliminary data.</text>
</comment>
<sequence>MILLYEQLAGFDVKALGWGGEVRLRLREKKAGLGKWEDAPDLCKGTGVYASTYLESSKEQKIWFTPIQACAVAYEGSGRSCSDWEFAVVYGSCSGIKKIEYLGVTTKDHCQ</sequence>
<dbReference type="AlphaFoldDB" id="A0A4Z1NW09"/>
<protein>
    <submittedName>
        <fullName evidence="1">Uncharacterized protein</fullName>
    </submittedName>
</protein>